<dbReference type="OrthoDB" id="4931286at2"/>
<dbReference type="HOGENOM" id="CLU_1146176_0_0_11"/>
<keyword evidence="1" id="KW-0812">Transmembrane</keyword>
<feature type="transmembrane region" description="Helical" evidence="1">
    <location>
        <begin position="143"/>
        <end position="164"/>
    </location>
</feature>
<feature type="transmembrane region" description="Helical" evidence="1">
    <location>
        <begin position="221"/>
        <end position="241"/>
    </location>
</feature>
<evidence type="ECO:0000313" key="4">
    <source>
        <dbReference type="Proteomes" id="UP000032604"/>
    </source>
</evidence>
<dbReference type="Proteomes" id="UP000032604">
    <property type="component" value="Chromosome"/>
</dbReference>
<keyword evidence="1" id="KW-1133">Transmembrane helix</keyword>
<feature type="transmembrane region" description="Helical" evidence="1">
    <location>
        <begin position="100"/>
        <end position="131"/>
    </location>
</feature>
<gene>
    <name evidence="3" type="ORF">DZF93_01640</name>
    <name evidence="2" type="ORF">VO01_00360</name>
</gene>
<feature type="transmembrane region" description="Helical" evidence="1">
    <location>
        <begin position="54"/>
        <end position="79"/>
    </location>
</feature>
<dbReference type="KEGG" id="cmh:VO01_00360"/>
<organism evidence="2 4">
    <name type="scientific">Clavibacter michiganensis subsp. insidiosus</name>
    <dbReference type="NCBI Taxonomy" id="33014"/>
    <lineage>
        <taxon>Bacteria</taxon>
        <taxon>Bacillati</taxon>
        <taxon>Actinomycetota</taxon>
        <taxon>Actinomycetes</taxon>
        <taxon>Micrococcales</taxon>
        <taxon>Microbacteriaceae</taxon>
        <taxon>Clavibacter</taxon>
    </lineage>
</organism>
<feature type="transmembrane region" description="Helical" evidence="1">
    <location>
        <begin position="171"/>
        <end position="191"/>
    </location>
</feature>
<reference evidence="3 5" key="2">
    <citation type="submission" date="2018-08" db="EMBL/GenBank/DDBJ databases">
        <title>Genome Sequence of Clavibacter michiganensis Subspecies type strains, and the Atypical Peach-Colored Strains Isolated from Tomato.</title>
        <authorList>
            <person name="Osdaghi E."/>
            <person name="Portier P."/>
            <person name="Briand M."/>
            <person name="Jacques M.-A."/>
        </authorList>
    </citation>
    <scope>NUCLEOTIDE SEQUENCE [LARGE SCALE GENOMIC DNA]</scope>
    <source>
        <strain evidence="3 5">CFBP 6488</strain>
    </source>
</reference>
<keyword evidence="1" id="KW-0472">Membrane</keyword>
<reference evidence="2 4" key="1">
    <citation type="journal article" date="2015" name="Genome Announc.">
        <title>Complete Genome Sequence of Clavibacter michiganensis subsp. insidiosus R1-1 Using PacBio Single-Molecule Real-Time Technology.</title>
        <authorList>
            <person name="Lu Y."/>
            <person name="Samac D.A."/>
            <person name="Glazebrook J."/>
            <person name="Ishimaru C.A."/>
        </authorList>
    </citation>
    <scope>NUCLEOTIDE SEQUENCE [LARGE SCALE GENOMIC DNA]</scope>
    <source>
        <strain evidence="2 4">R1-1</strain>
    </source>
</reference>
<dbReference type="EMBL" id="CP011043">
    <property type="protein sequence ID" value="AJW77812.1"/>
    <property type="molecule type" value="Genomic_DNA"/>
</dbReference>
<evidence type="ECO:0000313" key="2">
    <source>
        <dbReference type="EMBL" id="AJW77812.1"/>
    </source>
</evidence>
<accession>A0A0D5CEY1</accession>
<dbReference type="AlphaFoldDB" id="A0A0D5CEY1"/>
<evidence type="ECO:0000313" key="3">
    <source>
        <dbReference type="EMBL" id="RIJ44760.1"/>
    </source>
</evidence>
<dbReference type="EMBL" id="QWEA01000022">
    <property type="protein sequence ID" value="RIJ44760.1"/>
    <property type="molecule type" value="Genomic_DNA"/>
</dbReference>
<protein>
    <submittedName>
        <fullName evidence="3">ABC transporter permease</fullName>
    </submittedName>
</protein>
<proteinExistence type="predicted"/>
<name>A0A0D5CEY1_9MICO</name>
<dbReference type="PATRIC" id="fig|33014.5.peg.80"/>
<sequence length="247" mass="25951">MKARLFSRMLRAELIKARSGPTLLSMFSFVIVTPLLVVYVAGVLDEIDFTQPAAATRTLLAVGVSGALGCAFFGSYLVTRDYYYRAMDRSFVTAPTGVVFAARMTAAAISGLLFAVGGLIVWTSITVYLVADHGGEFALQSDSVPVLGGYLLAGTLAGVIGCGVGWLVRDYYAAVLVLLVAPAVVGVPMLSRVREVERFLPVGASAGLGDVSLDGLLSQGLAGLVMFGWAMLAGVGGWLMLRSRRTA</sequence>
<dbReference type="RefSeq" id="WP_045526057.1">
    <property type="nucleotide sequence ID" value="NZ_CP011043.1"/>
</dbReference>
<feature type="transmembrane region" description="Helical" evidence="1">
    <location>
        <begin position="21"/>
        <end position="42"/>
    </location>
</feature>
<evidence type="ECO:0000256" key="1">
    <source>
        <dbReference type="SAM" id="Phobius"/>
    </source>
</evidence>
<dbReference type="Proteomes" id="UP000266634">
    <property type="component" value="Unassembled WGS sequence"/>
</dbReference>
<evidence type="ECO:0000313" key="5">
    <source>
        <dbReference type="Proteomes" id="UP000266634"/>
    </source>
</evidence>